<gene>
    <name evidence="2" type="ORF">LTR84_008029</name>
</gene>
<dbReference type="AlphaFoldDB" id="A0AAV9NQT8"/>
<dbReference type="GeneID" id="89976194"/>
<comment type="caution">
    <text evidence="2">The sequence shown here is derived from an EMBL/GenBank/DDBJ whole genome shotgun (WGS) entry which is preliminary data.</text>
</comment>
<organism evidence="2 3">
    <name type="scientific">Exophiala bonariae</name>
    <dbReference type="NCBI Taxonomy" id="1690606"/>
    <lineage>
        <taxon>Eukaryota</taxon>
        <taxon>Fungi</taxon>
        <taxon>Dikarya</taxon>
        <taxon>Ascomycota</taxon>
        <taxon>Pezizomycotina</taxon>
        <taxon>Eurotiomycetes</taxon>
        <taxon>Chaetothyriomycetidae</taxon>
        <taxon>Chaetothyriales</taxon>
        <taxon>Herpotrichiellaceae</taxon>
        <taxon>Exophiala</taxon>
    </lineage>
</organism>
<dbReference type="RefSeq" id="XP_064710582.1">
    <property type="nucleotide sequence ID" value="XM_064851579.1"/>
</dbReference>
<accession>A0AAV9NQT8</accession>
<evidence type="ECO:0000313" key="2">
    <source>
        <dbReference type="EMBL" id="KAK5061485.1"/>
    </source>
</evidence>
<dbReference type="Proteomes" id="UP001358417">
    <property type="component" value="Unassembled WGS sequence"/>
</dbReference>
<proteinExistence type="predicted"/>
<reference evidence="2 3" key="1">
    <citation type="submission" date="2023-08" db="EMBL/GenBank/DDBJ databases">
        <title>Black Yeasts Isolated from many extreme environments.</title>
        <authorList>
            <person name="Coleine C."/>
            <person name="Stajich J.E."/>
            <person name="Selbmann L."/>
        </authorList>
    </citation>
    <scope>NUCLEOTIDE SEQUENCE [LARGE SCALE GENOMIC DNA]</scope>
    <source>
        <strain evidence="2 3">CCFEE 5792</strain>
    </source>
</reference>
<feature type="region of interest" description="Disordered" evidence="1">
    <location>
        <begin position="81"/>
        <end position="105"/>
    </location>
</feature>
<keyword evidence="3" id="KW-1185">Reference proteome</keyword>
<evidence type="ECO:0000313" key="3">
    <source>
        <dbReference type="Proteomes" id="UP001358417"/>
    </source>
</evidence>
<name>A0AAV9NQT8_9EURO</name>
<sequence length="105" mass="11300">MLPNYLPLIGDRDHEEGAGRVKVKGLRLWHGRPEVHGFSVSPRYKVHESALQLRVDASGRLASSSSLSEFSLRVAVPFGISKGAPQPLRKTASPTVEGASARQAA</sequence>
<protein>
    <submittedName>
        <fullName evidence="2">Uncharacterized protein</fullName>
    </submittedName>
</protein>
<dbReference type="EMBL" id="JAVRRD010000003">
    <property type="protein sequence ID" value="KAK5061485.1"/>
    <property type="molecule type" value="Genomic_DNA"/>
</dbReference>
<evidence type="ECO:0000256" key="1">
    <source>
        <dbReference type="SAM" id="MobiDB-lite"/>
    </source>
</evidence>